<evidence type="ECO:0000313" key="1">
    <source>
        <dbReference type="EMBL" id="KIJ33895.1"/>
    </source>
</evidence>
<dbReference type="Proteomes" id="UP000054279">
    <property type="component" value="Unassembled WGS sequence"/>
</dbReference>
<dbReference type="AlphaFoldDB" id="A0A0C9V8X8"/>
<protein>
    <submittedName>
        <fullName evidence="1">Uncharacterized protein</fullName>
    </submittedName>
</protein>
<proteinExistence type="predicted"/>
<reference evidence="1 2" key="1">
    <citation type="submission" date="2014-06" db="EMBL/GenBank/DDBJ databases">
        <title>Evolutionary Origins and Diversification of the Mycorrhizal Mutualists.</title>
        <authorList>
            <consortium name="DOE Joint Genome Institute"/>
            <consortium name="Mycorrhizal Genomics Consortium"/>
            <person name="Kohler A."/>
            <person name="Kuo A."/>
            <person name="Nagy L.G."/>
            <person name="Floudas D."/>
            <person name="Copeland A."/>
            <person name="Barry K.W."/>
            <person name="Cichocki N."/>
            <person name="Veneault-Fourrey C."/>
            <person name="LaButti K."/>
            <person name="Lindquist E.A."/>
            <person name="Lipzen A."/>
            <person name="Lundell T."/>
            <person name="Morin E."/>
            <person name="Murat C."/>
            <person name="Riley R."/>
            <person name="Ohm R."/>
            <person name="Sun H."/>
            <person name="Tunlid A."/>
            <person name="Henrissat B."/>
            <person name="Grigoriev I.V."/>
            <person name="Hibbett D.S."/>
            <person name="Martin F."/>
        </authorList>
    </citation>
    <scope>NUCLEOTIDE SEQUENCE [LARGE SCALE GENOMIC DNA]</scope>
    <source>
        <strain evidence="1 2">SS14</strain>
    </source>
</reference>
<organism evidence="1 2">
    <name type="scientific">Sphaerobolus stellatus (strain SS14)</name>
    <dbReference type="NCBI Taxonomy" id="990650"/>
    <lineage>
        <taxon>Eukaryota</taxon>
        <taxon>Fungi</taxon>
        <taxon>Dikarya</taxon>
        <taxon>Basidiomycota</taxon>
        <taxon>Agaricomycotina</taxon>
        <taxon>Agaricomycetes</taxon>
        <taxon>Phallomycetidae</taxon>
        <taxon>Geastrales</taxon>
        <taxon>Sphaerobolaceae</taxon>
        <taxon>Sphaerobolus</taxon>
    </lineage>
</organism>
<name>A0A0C9V8X8_SPHS4</name>
<evidence type="ECO:0000313" key="2">
    <source>
        <dbReference type="Proteomes" id="UP000054279"/>
    </source>
</evidence>
<keyword evidence="2" id="KW-1185">Reference proteome</keyword>
<dbReference type="EMBL" id="KN837206">
    <property type="protein sequence ID" value="KIJ33895.1"/>
    <property type="molecule type" value="Genomic_DNA"/>
</dbReference>
<accession>A0A0C9V8X8</accession>
<sequence length="132" mass="15383">MLRIEDVLAVPSGEERVCWRWFTMHRPSWIYSRFAVEGAFVFTPHADFRAVTRNILLFQPAAANATGNYRPPPPSQPRILVPAVPVVIDRQVYGYHATYKSMPEGMEAEAEAIWPLWVEVLTSLQQVRWWRW</sequence>
<gene>
    <name evidence="1" type="ORF">M422DRAFT_264028</name>
</gene>
<dbReference type="HOGENOM" id="CLU_158154_0_0_1"/>